<evidence type="ECO:0000256" key="4">
    <source>
        <dbReference type="ARBA" id="ARBA00022989"/>
    </source>
</evidence>
<dbReference type="KEGG" id="pmad:BAY61_03160"/>
<evidence type="ECO:0000256" key="1">
    <source>
        <dbReference type="ARBA" id="ARBA00004162"/>
    </source>
</evidence>
<feature type="transmembrane region" description="Helical" evidence="7">
    <location>
        <begin position="130"/>
        <end position="147"/>
    </location>
</feature>
<keyword evidence="9" id="KW-1185">Reference proteome</keyword>
<evidence type="ECO:0000256" key="2">
    <source>
        <dbReference type="ARBA" id="ARBA00022475"/>
    </source>
</evidence>
<dbReference type="STRING" id="530584.SAMN05421630_103590"/>
<reference evidence="8 9" key="1">
    <citation type="submission" date="2016-10" db="EMBL/GenBank/DDBJ databases">
        <authorList>
            <person name="de Groot N.N."/>
        </authorList>
    </citation>
    <scope>NUCLEOTIDE SEQUENCE [LARGE SCALE GENOMIC DNA]</scope>
    <source>
        <strain evidence="8 9">CGMCC 4.5506</strain>
    </source>
</reference>
<feature type="compositionally biased region" description="Pro residues" evidence="6">
    <location>
        <begin position="210"/>
        <end position="223"/>
    </location>
</feature>
<keyword evidence="5 7" id="KW-0472">Membrane</keyword>
<dbReference type="InterPro" id="IPR052027">
    <property type="entry name" value="PspC"/>
</dbReference>
<dbReference type="PANTHER" id="PTHR33885">
    <property type="entry name" value="PHAGE SHOCK PROTEIN C"/>
    <property type="match status" value="1"/>
</dbReference>
<dbReference type="GO" id="GO:0005886">
    <property type="term" value="C:plasma membrane"/>
    <property type="evidence" value="ECO:0007669"/>
    <property type="project" value="UniProtKB-SubCell"/>
</dbReference>
<sequence>MLNGMSGATNASKHIDGFEETVKDFWASRPRRPHSGRKLAGVAAGIGYRYGIDPVVIRVALVALTIFGGIGIAVYLLGWLFLPGEDDEVSGFENLLGKGRSSVSKGFALVLCVLLLPLSGWAFAGNWFDGGGILGAALLVTALYLLHRSRGHLNRPKPVTPVSHSQPGATDYSTYPLGGQAAASTSHGGEQTTASWDPLAASPLAWDLPDLPPPPEPPAPPQPPRRKSKIGFATFGVALAVAGVGVALAVSGEPWFTPAHVAGLVLGVLGIGMVLGSFLGGSRGLIWLAVPLSAAGLALSAVPMQDFGGGFGNIHERPLTEAEVRPMYERTAGDIRLDLTGLPASAVVETSVHNGAGNTVVVVPRDADVTYSCENKVGDTTCLGREQAGVGLAPLTGTDVGDDGTGGQRINLTVKAAAGSLEVTRG</sequence>
<feature type="transmembrane region" description="Helical" evidence="7">
    <location>
        <begin position="256"/>
        <end position="278"/>
    </location>
</feature>
<feature type="region of interest" description="Disordered" evidence="6">
    <location>
        <begin position="207"/>
        <end position="227"/>
    </location>
</feature>
<keyword evidence="3 7" id="KW-0812">Transmembrane</keyword>
<dbReference type="Pfam" id="PF04024">
    <property type="entry name" value="PspC"/>
    <property type="match status" value="1"/>
</dbReference>
<accession>A0A222VJQ6</accession>
<evidence type="ECO:0000256" key="6">
    <source>
        <dbReference type="SAM" id="MobiDB-lite"/>
    </source>
</evidence>
<dbReference type="Proteomes" id="UP000199494">
    <property type="component" value="Unassembled WGS sequence"/>
</dbReference>
<evidence type="ECO:0000313" key="8">
    <source>
        <dbReference type="EMBL" id="SDC77754.1"/>
    </source>
</evidence>
<keyword evidence="4 7" id="KW-1133">Transmembrane helix</keyword>
<comment type="subcellular location">
    <subcellularLocation>
        <location evidence="1">Cell membrane</location>
        <topology evidence="1">Single-pass membrane protein</topology>
    </subcellularLocation>
</comment>
<feature type="transmembrane region" description="Helical" evidence="7">
    <location>
        <begin position="230"/>
        <end position="250"/>
    </location>
</feature>
<evidence type="ECO:0000313" key="9">
    <source>
        <dbReference type="Proteomes" id="UP000199494"/>
    </source>
</evidence>
<dbReference type="EMBL" id="FMZE01000003">
    <property type="protein sequence ID" value="SDC77754.1"/>
    <property type="molecule type" value="Genomic_DNA"/>
</dbReference>
<keyword evidence="2" id="KW-1003">Cell membrane</keyword>
<feature type="transmembrane region" description="Helical" evidence="7">
    <location>
        <begin position="285"/>
        <end position="304"/>
    </location>
</feature>
<organism evidence="8 9">
    <name type="scientific">Prauserella marina</name>
    <dbReference type="NCBI Taxonomy" id="530584"/>
    <lineage>
        <taxon>Bacteria</taxon>
        <taxon>Bacillati</taxon>
        <taxon>Actinomycetota</taxon>
        <taxon>Actinomycetes</taxon>
        <taxon>Pseudonocardiales</taxon>
        <taxon>Pseudonocardiaceae</taxon>
        <taxon>Prauserella</taxon>
    </lineage>
</organism>
<proteinExistence type="predicted"/>
<evidence type="ECO:0000256" key="5">
    <source>
        <dbReference type="ARBA" id="ARBA00023136"/>
    </source>
</evidence>
<feature type="transmembrane region" description="Helical" evidence="7">
    <location>
        <begin position="103"/>
        <end position="124"/>
    </location>
</feature>
<evidence type="ECO:0000256" key="3">
    <source>
        <dbReference type="ARBA" id="ARBA00022692"/>
    </source>
</evidence>
<feature type="transmembrane region" description="Helical" evidence="7">
    <location>
        <begin position="55"/>
        <end position="82"/>
    </location>
</feature>
<protein>
    <submittedName>
        <fullName evidence="8">Phage shock protein PspC (Stress-responsive transcriptional regulator)</fullName>
    </submittedName>
</protein>
<dbReference type="InterPro" id="IPR007168">
    <property type="entry name" value="Phageshock_PspC_N"/>
</dbReference>
<name>A0A222VJQ6_9PSEU</name>
<gene>
    <name evidence="8" type="ORF">SAMN05421630_103590</name>
</gene>
<evidence type="ECO:0000256" key="7">
    <source>
        <dbReference type="SAM" id="Phobius"/>
    </source>
</evidence>
<dbReference type="AlphaFoldDB" id="A0A222VJQ6"/>
<dbReference type="PANTHER" id="PTHR33885:SF3">
    <property type="entry name" value="PHAGE SHOCK PROTEIN C"/>
    <property type="match status" value="1"/>
</dbReference>